<gene>
    <name evidence="6" type="ORF">LIER_31990</name>
</gene>
<dbReference type="GO" id="GO:0016614">
    <property type="term" value="F:oxidoreductase activity, acting on CH-OH group of donors"/>
    <property type="evidence" value="ECO:0007669"/>
    <property type="project" value="InterPro"/>
</dbReference>
<dbReference type="PANTHER" id="PTHR46056:SF10">
    <property type="entry name" value="LONG-CHAIN-ALCOHOL OXIDASE FAO3"/>
    <property type="match status" value="1"/>
</dbReference>
<dbReference type="PANTHER" id="PTHR46056">
    <property type="entry name" value="LONG-CHAIN-ALCOHOL OXIDASE"/>
    <property type="match status" value="1"/>
</dbReference>
<proteinExistence type="inferred from homology"/>
<dbReference type="Pfam" id="PF05199">
    <property type="entry name" value="GMC_oxred_C"/>
    <property type="match status" value="1"/>
</dbReference>
<comment type="similarity">
    <text evidence="1">Belongs to the GMC oxidoreductase family.</text>
</comment>
<dbReference type="AlphaFoldDB" id="A0AAV3RTL5"/>
<feature type="domain" description="Glucose-methanol-choline oxidoreductase C-terminal" evidence="5">
    <location>
        <begin position="44"/>
        <end position="91"/>
    </location>
</feature>
<evidence type="ECO:0000256" key="1">
    <source>
        <dbReference type="ARBA" id="ARBA00010790"/>
    </source>
</evidence>
<evidence type="ECO:0000256" key="2">
    <source>
        <dbReference type="ARBA" id="ARBA00022630"/>
    </source>
</evidence>
<organism evidence="6 7">
    <name type="scientific">Lithospermum erythrorhizon</name>
    <name type="common">Purple gromwell</name>
    <name type="synonym">Lithospermum officinale var. erythrorhizon</name>
    <dbReference type="NCBI Taxonomy" id="34254"/>
    <lineage>
        <taxon>Eukaryota</taxon>
        <taxon>Viridiplantae</taxon>
        <taxon>Streptophyta</taxon>
        <taxon>Embryophyta</taxon>
        <taxon>Tracheophyta</taxon>
        <taxon>Spermatophyta</taxon>
        <taxon>Magnoliopsida</taxon>
        <taxon>eudicotyledons</taxon>
        <taxon>Gunneridae</taxon>
        <taxon>Pentapetalae</taxon>
        <taxon>asterids</taxon>
        <taxon>lamiids</taxon>
        <taxon>Boraginales</taxon>
        <taxon>Boraginaceae</taxon>
        <taxon>Boraginoideae</taxon>
        <taxon>Lithospermeae</taxon>
        <taxon>Lithospermum</taxon>
    </lineage>
</organism>
<evidence type="ECO:0000313" key="6">
    <source>
        <dbReference type="EMBL" id="GAA0184702.1"/>
    </source>
</evidence>
<keyword evidence="4" id="KW-0560">Oxidoreductase</keyword>
<keyword evidence="2" id="KW-0285">Flavoprotein</keyword>
<dbReference type="InterPro" id="IPR007867">
    <property type="entry name" value="GMC_OxRtase_C"/>
</dbReference>
<dbReference type="Proteomes" id="UP001454036">
    <property type="component" value="Unassembled WGS sequence"/>
</dbReference>
<dbReference type="InterPro" id="IPR036188">
    <property type="entry name" value="FAD/NAD-bd_sf"/>
</dbReference>
<reference evidence="6 7" key="1">
    <citation type="submission" date="2024-01" db="EMBL/GenBank/DDBJ databases">
        <title>The complete chloroplast genome sequence of Lithospermum erythrorhizon: insights into the phylogenetic relationship among Boraginaceae species and the maternal lineages of purple gromwells.</title>
        <authorList>
            <person name="Okada T."/>
            <person name="Watanabe K."/>
        </authorList>
    </citation>
    <scope>NUCLEOTIDE SEQUENCE [LARGE SCALE GENOMIC DNA]</scope>
</reference>
<dbReference type="EMBL" id="BAABME010012093">
    <property type="protein sequence ID" value="GAA0184702.1"/>
    <property type="molecule type" value="Genomic_DNA"/>
</dbReference>
<keyword evidence="7" id="KW-1185">Reference proteome</keyword>
<keyword evidence="3" id="KW-0274">FAD</keyword>
<evidence type="ECO:0000313" key="7">
    <source>
        <dbReference type="Proteomes" id="UP001454036"/>
    </source>
</evidence>
<name>A0AAV3RTL5_LITER</name>
<evidence type="ECO:0000256" key="4">
    <source>
        <dbReference type="ARBA" id="ARBA00023002"/>
    </source>
</evidence>
<evidence type="ECO:0000256" key="3">
    <source>
        <dbReference type="ARBA" id="ARBA00022827"/>
    </source>
</evidence>
<protein>
    <recommendedName>
        <fullName evidence="5">Glucose-methanol-choline oxidoreductase C-terminal domain-containing protein</fullName>
    </recommendedName>
</protein>
<dbReference type="Gene3D" id="3.50.50.60">
    <property type="entry name" value="FAD/NAD(P)-binding domain"/>
    <property type="match status" value="1"/>
</dbReference>
<accession>A0AAV3RTL5</accession>
<evidence type="ECO:0000259" key="5">
    <source>
        <dbReference type="Pfam" id="PF05199"/>
    </source>
</evidence>
<sequence>MIRDIGSREVTAEGRIKYHLDELDKENIKVEDTDCCRSCRGPKSLVKNWTTYGSTHQMGSWRMGITEQDGAVDENGESWEAERLFVCDASV</sequence>
<comment type="caution">
    <text evidence="6">The sequence shown here is derived from an EMBL/GenBank/DDBJ whole genome shotgun (WGS) entry which is preliminary data.</text>
</comment>